<evidence type="ECO:0000313" key="2">
    <source>
        <dbReference type="Proteomes" id="UP001186944"/>
    </source>
</evidence>
<gene>
    <name evidence="1" type="ORF">FSP39_013472</name>
</gene>
<keyword evidence="2" id="KW-1185">Reference proteome</keyword>
<dbReference type="Proteomes" id="UP001186944">
    <property type="component" value="Unassembled WGS sequence"/>
</dbReference>
<sequence>MEYFRRIIMEKSVHWEIKNFSGNEKYESSEKWILILDDCFGKFVANPVSLKDKIIKLKTLLPRITQNKENRKAIITMSGHEFSYFCSSLSKDDCEVEQCRLCLDKLEEKEKKLIFDYVFKAPRFNISRKPTLQLQLQRIDKESVAFHSLGWPLICRLALIPDITSDIDIFSKNPFQCLMGGLEKMKSSDEQLYCAMVYALFRGGDVSKLVPKEGDENETFLRNISKMFAQSMLPPESANQSSPNADNSMNKSDEFAFIRKKLSRIFIQAPHFFERKGPERFQFHHGIFELGLLCHLYRTMPEFTITHLDISLITELFRPKDYAVEFYELGITHLCHFESQIHETPTWIFTLEEYMFSYLIKRIPKNKIMKVFIDHPILGDSAFKLFLNKK</sequence>
<comment type="caution">
    <text evidence="1">The sequence shown here is derived from an EMBL/GenBank/DDBJ whole genome shotgun (WGS) entry which is preliminary data.</text>
</comment>
<dbReference type="EMBL" id="VSWD01000003">
    <property type="protein sequence ID" value="KAK3106135.1"/>
    <property type="molecule type" value="Genomic_DNA"/>
</dbReference>
<reference evidence="1" key="1">
    <citation type="submission" date="2019-08" db="EMBL/GenBank/DDBJ databases">
        <title>The improved chromosome-level genome for the pearl oyster Pinctada fucata martensii using PacBio sequencing and Hi-C.</title>
        <authorList>
            <person name="Zheng Z."/>
        </authorList>
    </citation>
    <scope>NUCLEOTIDE SEQUENCE</scope>
    <source>
        <strain evidence="1">ZZ-2019</strain>
        <tissue evidence="1">Adductor muscle</tissue>
    </source>
</reference>
<evidence type="ECO:0000313" key="1">
    <source>
        <dbReference type="EMBL" id="KAK3106135.1"/>
    </source>
</evidence>
<dbReference type="AlphaFoldDB" id="A0AA88YIE2"/>
<protein>
    <submittedName>
        <fullName evidence="1">Uncharacterized protein</fullName>
    </submittedName>
</protein>
<organism evidence="1 2">
    <name type="scientific">Pinctada imbricata</name>
    <name type="common">Atlantic pearl-oyster</name>
    <name type="synonym">Pinctada martensii</name>
    <dbReference type="NCBI Taxonomy" id="66713"/>
    <lineage>
        <taxon>Eukaryota</taxon>
        <taxon>Metazoa</taxon>
        <taxon>Spiralia</taxon>
        <taxon>Lophotrochozoa</taxon>
        <taxon>Mollusca</taxon>
        <taxon>Bivalvia</taxon>
        <taxon>Autobranchia</taxon>
        <taxon>Pteriomorphia</taxon>
        <taxon>Pterioida</taxon>
        <taxon>Pterioidea</taxon>
        <taxon>Pteriidae</taxon>
        <taxon>Pinctada</taxon>
    </lineage>
</organism>
<name>A0AA88YIE2_PINIB</name>
<accession>A0AA88YIE2</accession>
<proteinExistence type="predicted"/>